<proteinExistence type="predicted"/>
<protein>
    <submittedName>
        <fullName evidence="1">Uncharacterized protein</fullName>
    </submittedName>
</protein>
<evidence type="ECO:0000313" key="1">
    <source>
        <dbReference type="EMBL" id="KYF70847.1"/>
    </source>
</evidence>
<sequence length="59" mass="6446">MPPFEEVPRDQVGAVLAGDGRTERFEVMLACGRVVRVPESFDASALRRLLEVVDEVGAC</sequence>
<dbReference type="AlphaFoldDB" id="A0A150QS53"/>
<name>A0A150QS53_SORCE</name>
<gene>
    <name evidence="1" type="ORF">BE15_30545</name>
</gene>
<comment type="caution">
    <text evidence="1">The sequence shown here is derived from an EMBL/GenBank/DDBJ whole genome shotgun (WGS) entry which is preliminary data.</text>
</comment>
<dbReference type="Proteomes" id="UP000075260">
    <property type="component" value="Unassembled WGS sequence"/>
</dbReference>
<dbReference type="EMBL" id="JEMA01000372">
    <property type="protein sequence ID" value="KYF70847.1"/>
    <property type="molecule type" value="Genomic_DNA"/>
</dbReference>
<reference evidence="1 2" key="1">
    <citation type="submission" date="2014-02" db="EMBL/GenBank/DDBJ databases">
        <title>The small core and large imbalanced accessory genome model reveals a collaborative survival strategy of Sorangium cellulosum strains in nature.</title>
        <authorList>
            <person name="Han K."/>
            <person name="Peng R."/>
            <person name="Blom J."/>
            <person name="Li Y.-Z."/>
        </authorList>
    </citation>
    <scope>NUCLEOTIDE SEQUENCE [LARGE SCALE GENOMIC DNA]</scope>
    <source>
        <strain evidence="1 2">So0008-312</strain>
    </source>
</reference>
<evidence type="ECO:0000313" key="2">
    <source>
        <dbReference type="Proteomes" id="UP000075260"/>
    </source>
</evidence>
<accession>A0A150QS53</accession>
<organism evidence="1 2">
    <name type="scientific">Sorangium cellulosum</name>
    <name type="common">Polyangium cellulosum</name>
    <dbReference type="NCBI Taxonomy" id="56"/>
    <lineage>
        <taxon>Bacteria</taxon>
        <taxon>Pseudomonadati</taxon>
        <taxon>Myxococcota</taxon>
        <taxon>Polyangia</taxon>
        <taxon>Polyangiales</taxon>
        <taxon>Polyangiaceae</taxon>
        <taxon>Sorangium</taxon>
    </lineage>
</organism>